<evidence type="ECO:0008006" key="3">
    <source>
        <dbReference type="Google" id="ProtNLM"/>
    </source>
</evidence>
<comment type="caution">
    <text evidence="1">The sequence shown here is derived from an EMBL/GenBank/DDBJ whole genome shotgun (WGS) entry which is preliminary data.</text>
</comment>
<keyword evidence="2" id="KW-1185">Reference proteome</keyword>
<evidence type="ECO:0000313" key="2">
    <source>
        <dbReference type="Proteomes" id="UP000292085"/>
    </source>
</evidence>
<accession>A0A4Q6XU68</accession>
<organism evidence="1 2">
    <name type="scientific">Sphingomonas populi</name>
    <dbReference type="NCBI Taxonomy" id="2484750"/>
    <lineage>
        <taxon>Bacteria</taxon>
        <taxon>Pseudomonadati</taxon>
        <taxon>Pseudomonadota</taxon>
        <taxon>Alphaproteobacteria</taxon>
        <taxon>Sphingomonadales</taxon>
        <taxon>Sphingomonadaceae</taxon>
        <taxon>Sphingomonas</taxon>
    </lineage>
</organism>
<dbReference type="OrthoDB" id="9792173at2"/>
<gene>
    <name evidence="1" type="ORF">EWE75_16165</name>
</gene>
<evidence type="ECO:0000313" key="1">
    <source>
        <dbReference type="EMBL" id="RZF63445.1"/>
    </source>
</evidence>
<dbReference type="AlphaFoldDB" id="A0A4Q6XU68"/>
<dbReference type="Proteomes" id="UP000292085">
    <property type="component" value="Unassembled WGS sequence"/>
</dbReference>
<dbReference type="EMBL" id="SGIS01000026">
    <property type="protein sequence ID" value="RZF63445.1"/>
    <property type="molecule type" value="Genomic_DNA"/>
</dbReference>
<protein>
    <recommendedName>
        <fullName evidence="3">VOC family protein</fullName>
    </recommendedName>
</protein>
<dbReference type="RefSeq" id="WP_130159132.1">
    <property type="nucleotide sequence ID" value="NZ_SGIS01000026.1"/>
</dbReference>
<proteinExistence type="predicted"/>
<dbReference type="SUPFAM" id="SSF54593">
    <property type="entry name" value="Glyoxalase/Bleomycin resistance protein/Dihydroxybiphenyl dioxygenase"/>
    <property type="match status" value="1"/>
</dbReference>
<sequence>MSTLFEGMTKICFVTHDVDKAVQHWAEGVKAGPFYVMASAADFFGERSFRGAPARDDFKAALGFSGNTLIEFVEPTNDEPSVFQEILKTRGDMAFHHIYPNLRPLSDAEYDAMHKRYLELGYVAALESTLPGGGRCTHFDACEHIGVYVELMQCSPEVYVGFEKMRAAHANWDGDRPRREPAELFQ</sequence>
<dbReference type="Gene3D" id="3.10.180.10">
    <property type="entry name" value="2,3-Dihydroxybiphenyl 1,2-Dioxygenase, domain 1"/>
    <property type="match status" value="1"/>
</dbReference>
<reference evidence="1 2" key="1">
    <citation type="submission" date="2019-02" db="EMBL/GenBank/DDBJ databases">
        <authorList>
            <person name="Li Y."/>
        </authorList>
    </citation>
    <scope>NUCLEOTIDE SEQUENCE [LARGE SCALE GENOMIC DNA]</scope>
    <source>
        <strain evidence="1 2">3-7</strain>
    </source>
</reference>
<name>A0A4Q6XU68_9SPHN</name>
<dbReference type="InterPro" id="IPR029068">
    <property type="entry name" value="Glyas_Bleomycin-R_OHBP_Dase"/>
</dbReference>